<evidence type="ECO:0000313" key="2">
    <source>
        <dbReference type="Proteomes" id="UP000484842"/>
    </source>
</evidence>
<name>A0A7X1NZN1_9DEIO</name>
<gene>
    <name evidence="1" type="ORF">F8S09_16380</name>
</gene>
<dbReference type="Proteomes" id="UP000484842">
    <property type="component" value="Unassembled WGS sequence"/>
</dbReference>
<accession>A0A7X1NZN1</accession>
<protein>
    <submittedName>
        <fullName evidence="1">Uncharacterized protein</fullName>
    </submittedName>
</protein>
<dbReference type="AlphaFoldDB" id="A0A7X1NZN1"/>
<comment type="caution">
    <text evidence="1">The sequence shown here is derived from an EMBL/GenBank/DDBJ whole genome shotgun (WGS) entry which is preliminary data.</text>
</comment>
<keyword evidence="2" id="KW-1185">Reference proteome</keyword>
<evidence type="ECO:0000313" key="1">
    <source>
        <dbReference type="EMBL" id="MPY68234.1"/>
    </source>
</evidence>
<organism evidence="1 2">
    <name type="scientific">Deinococcus terrestris</name>
    <dbReference type="NCBI Taxonomy" id="2651870"/>
    <lineage>
        <taxon>Bacteria</taxon>
        <taxon>Thermotogati</taxon>
        <taxon>Deinococcota</taxon>
        <taxon>Deinococci</taxon>
        <taxon>Deinococcales</taxon>
        <taxon>Deinococcaceae</taxon>
        <taxon>Deinococcus</taxon>
    </lineage>
</organism>
<dbReference type="EMBL" id="WBSL01000018">
    <property type="protein sequence ID" value="MPY68234.1"/>
    <property type="molecule type" value="Genomic_DNA"/>
</dbReference>
<proteinExistence type="predicted"/>
<reference evidence="1 2" key="1">
    <citation type="submission" date="2019-10" db="EMBL/GenBank/DDBJ databases">
        <title>Deinococcus sp. isolated from soil.</title>
        <authorList>
            <person name="Li Y."/>
            <person name="Wang J."/>
        </authorList>
    </citation>
    <scope>NUCLEOTIDE SEQUENCE [LARGE SCALE GENOMIC DNA]</scope>
    <source>
        <strain evidence="1 2">SDU3-2</strain>
    </source>
</reference>
<sequence>MVDEGLLDFSVPVRDAGAIRCHCGAVVELTDDWEGAACQGCGTEYGENGQQFRANWRQFCRETGELED</sequence>